<dbReference type="SUPFAM" id="SSF75304">
    <property type="entry name" value="Amidase signature (AS) enzymes"/>
    <property type="match status" value="1"/>
</dbReference>
<evidence type="ECO:0000259" key="2">
    <source>
        <dbReference type="Pfam" id="PF01425"/>
    </source>
</evidence>
<dbReference type="PANTHER" id="PTHR11895">
    <property type="entry name" value="TRANSAMIDASE"/>
    <property type="match status" value="1"/>
</dbReference>
<sequence>MTEVRDADSLELLTALDMVAMYRNGTLSPVDVVQSALRRLERLNPEINAFYSVDHEGALEAARRSETRWQAGAPLSQLDGVPTSDKDSLQAVGHPRHFGSSAFDGLTRPSNSDAPAVARLREAGAVSLGRTTMCDFGLLPSGYSTAFGPTRNPWDTSRTPGGSSSGAAAAVAAGIHPVVVGSDIVGSIRLPASFCGLVGHKPSYGRVPFFFQNSPAVVTGPMARTVDDVANMLTIISRPDARDFTALPYDPVDYAEAIKARPAVRKIGLMLDIGFGPDPDPEVQAIVEARAREMAKRLGAELIEIKSPFGPKDYVAGDQFYRLRCLSQLSQLPEENQKRGEFIYDWTAPVRSMSAVDYHAYADRLIVTRSRAMRLMQDCDYLLLPSVAIPAFDAELPGHDPDEMFAGWSNTFIFNLTEQPSVSVPAGLSGGGLPIGLQIVGPRYDDLGCLKMAWVAEQIWGPFPNSPMAGSAEQGDN</sequence>
<name>A0A1M7BB79_9RHOB</name>
<dbReference type="Proteomes" id="UP000183974">
    <property type="component" value="Unassembled WGS sequence"/>
</dbReference>
<evidence type="ECO:0000313" key="4">
    <source>
        <dbReference type="Proteomes" id="UP000183974"/>
    </source>
</evidence>
<dbReference type="InterPro" id="IPR000120">
    <property type="entry name" value="Amidase"/>
</dbReference>
<dbReference type="RefSeq" id="WP_073034211.1">
    <property type="nucleotide sequence ID" value="NZ_BMLR01000003.1"/>
</dbReference>
<evidence type="ECO:0000313" key="3">
    <source>
        <dbReference type="EMBL" id="SHL52191.1"/>
    </source>
</evidence>
<organism evidence="3 4">
    <name type="scientific">Roseovarius pacificus</name>
    <dbReference type="NCBI Taxonomy" id="337701"/>
    <lineage>
        <taxon>Bacteria</taxon>
        <taxon>Pseudomonadati</taxon>
        <taxon>Pseudomonadota</taxon>
        <taxon>Alphaproteobacteria</taxon>
        <taxon>Rhodobacterales</taxon>
        <taxon>Roseobacteraceae</taxon>
        <taxon>Roseovarius</taxon>
    </lineage>
</organism>
<protein>
    <submittedName>
        <fullName evidence="3">Amidase/aspartyl-tRNA(Asn)/glutamyl-tRNA(Gln) amidotransferase subunit A</fullName>
    </submittedName>
</protein>
<dbReference type="STRING" id="337701.SAMN05444398_103158"/>
<dbReference type="OrthoDB" id="9777859at2"/>
<dbReference type="AlphaFoldDB" id="A0A1M7BB79"/>
<dbReference type="InterPro" id="IPR023631">
    <property type="entry name" value="Amidase_dom"/>
</dbReference>
<dbReference type="PANTHER" id="PTHR11895:SF7">
    <property type="entry name" value="GLUTAMYL-TRNA(GLN) AMIDOTRANSFERASE SUBUNIT A, MITOCHONDRIAL"/>
    <property type="match status" value="1"/>
</dbReference>
<comment type="similarity">
    <text evidence="1">Belongs to the amidase family.</text>
</comment>
<dbReference type="GO" id="GO:0016740">
    <property type="term" value="F:transferase activity"/>
    <property type="evidence" value="ECO:0007669"/>
    <property type="project" value="UniProtKB-KW"/>
</dbReference>
<accession>A0A1M7BB79</accession>
<evidence type="ECO:0000256" key="1">
    <source>
        <dbReference type="ARBA" id="ARBA00009199"/>
    </source>
</evidence>
<dbReference type="Gene3D" id="3.90.1300.10">
    <property type="entry name" value="Amidase signature (AS) domain"/>
    <property type="match status" value="1"/>
</dbReference>
<dbReference type="EMBL" id="FRBR01000003">
    <property type="protein sequence ID" value="SHL52191.1"/>
    <property type="molecule type" value="Genomic_DNA"/>
</dbReference>
<dbReference type="InterPro" id="IPR036928">
    <property type="entry name" value="AS_sf"/>
</dbReference>
<dbReference type="Pfam" id="PF01425">
    <property type="entry name" value="Amidase"/>
    <property type="match status" value="1"/>
</dbReference>
<proteinExistence type="inferred from homology"/>
<reference evidence="3 4" key="1">
    <citation type="submission" date="2016-11" db="EMBL/GenBank/DDBJ databases">
        <authorList>
            <person name="Jaros S."/>
            <person name="Januszkiewicz K."/>
            <person name="Wedrychowicz H."/>
        </authorList>
    </citation>
    <scope>NUCLEOTIDE SEQUENCE [LARGE SCALE GENOMIC DNA]</scope>
    <source>
        <strain evidence="3 4">DSM 29589</strain>
    </source>
</reference>
<gene>
    <name evidence="3" type="ORF">SAMN05444398_103158</name>
</gene>
<feature type="domain" description="Amidase" evidence="2">
    <location>
        <begin position="31"/>
        <end position="450"/>
    </location>
</feature>
<keyword evidence="3" id="KW-0808">Transferase</keyword>
<keyword evidence="4" id="KW-1185">Reference proteome</keyword>